<dbReference type="GO" id="GO:0020037">
    <property type="term" value="F:heme binding"/>
    <property type="evidence" value="ECO:0007669"/>
    <property type="project" value="InterPro"/>
</dbReference>
<dbReference type="RefSeq" id="WP_235054917.1">
    <property type="nucleotide sequence ID" value="NZ_JAKFHA010000015.1"/>
</dbReference>
<protein>
    <submittedName>
        <fullName evidence="8">Cytochrome P450</fullName>
    </submittedName>
</protein>
<comment type="similarity">
    <text evidence="1 7">Belongs to the cytochrome P450 family.</text>
</comment>
<dbReference type="EMBL" id="JAKFHA010000015">
    <property type="protein sequence ID" value="MCF2530251.1"/>
    <property type="molecule type" value="Genomic_DNA"/>
</dbReference>
<name>A0AA41U218_9ACTN</name>
<dbReference type="GO" id="GO:0005506">
    <property type="term" value="F:iron ion binding"/>
    <property type="evidence" value="ECO:0007669"/>
    <property type="project" value="InterPro"/>
</dbReference>
<evidence type="ECO:0000256" key="5">
    <source>
        <dbReference type="ARBA" id="ARBA00023004"/>
    </source>
</evidence>
<keyword evidence="3 7" id="KW-0479">Metal-binding</keyword>
<sequence>MHRAPAVPGDFFARSVLDDPYPLYERLRAEGPVHYLPALGLHLVVRHAQVLEALDAPETFSSNLVGLLYKGEDGVALLDTGGADSGTDVLATADPPAHTGQRRIVQQTFSRRAVGALHADIDAFAAPRAAALAAAGGGDWMAALATPLPVRMIGRILGLPDADAERLTVWSDAGVELLSGLADADRMGELAVEIFAFMTYLREHLEAARSAPTGSLTDEVAAAYADGVLTADEATSMLLQLVTAGSESTTSLIGSAARLLAEDPALQARVRADDSLVDALVEEAVRLESPFRGHFRVATRDTGLGGVAIPAGARLMLLWGAANRDEAAFPHPNALDLARPAAKGHTSFGRGIHFCIGAHLARLEAAVALRALLAATDRIALAEGDAPEYVPSMFVRRLARLPLTLTPRSEPPR</sequence>
<dbReference type="InterPro" id="IPR017972">
    <property type="entry name" value="Cyt_P450_CS"/>
</dbReference>
<keyword evidence="4 7" id="KW-0560">Oxidoreductase</keyword>
<keyword evidence="5 7" id="KW-0408">Iron</keyword>
<dbReference type="GO" id="GO:0006707">
    <property type="term" value="P:cholesterol catabolic process"/>
    <property type="evidence" value="ECO:0007669"/>
    <property type="project" value="TreeGrafter"/>
</dbReference>
<evidence type="ECO:0000256" key="1">
    <source>
        <dbReference type="ARBA" id="ARBA00010617"/>
    </source>
</evidence>
<reference evidence="8" key="1">
    <citation type="submission" date="2022-01" db="EMBL/GenBank/DDBJ databases">
        <title>Genome-Based Taxonomic Classification of the Phylum Actinobacteria.</title>
        <authorList>
            <person name="Gao Y."/>
        </authorList>
    </citation>
    <scope>NUCLEOTIDE SEQUENCE</scope>
    <source>
        <strain evidence="8">KLBMP 8922</strain>
    </source>
</reference>
<comment type="caution">
    <text evidence="8">The sequence shown here is derived from an EMBL/GenBank/DDBJ whole genome shotgun (WGS) entry which is preliminary data.</text>
</comment>
<keyword evidence="2 7" id="KW-0349">Heme</keyword>
<dbReference type="GO" id="GO:0008395">
    <property type="term" value="F:steroid hydroxylase activity"/>
    <property type="evidence" value="ECO:0007669"/>
    <property type="project" value="TreeGrafter"/>
</dbReference>
<dbReference type="GO" id="GO:0036199">
    <property type="term" value="F:cholest-4-en-3-one 26-monooxygenase activity"/>
    <property type="evidence" value="ECO:0007669"/>
    <property type="project" value="TreeGrafter"/>
</dbReference>
<dbReference type="Pfam" id="PF00067">
    <property type="entry name" value="p450"/>
    <property type="match status" value="1"/>
</dbReference>
<dbReference type="PROSITE" id="PS00086">
    <property type="entry name" value="CYTOCHROME_P450"/>
    <property type="match status" value="1"/>
</dbReference>
<dbReference type="InterPro" id="IPR002397">
    <property type="entry name" value="Cyt_P450_B"/>
</dbReference>
<keyword evidence="6 7" id="KW-0503">Monooxygenase</keyword>
<dbReference type="AlphaFoldDB" id="A0AA41U218"/>
<dbReference type="FunFam" id="1.10.630.10:FF:000018">
    <property type="entry name" value="Cytochrome P450 monooxygenase"/>
    <property type="match status" value="1"/>
</dbReference>
<evidence type="ECO:0000313" key="9">
    <source>
        <dbReference type="Proteomes" id="UP001165378"/>
    </source>
</evidence>
<evidence type="ECO:0000256" key="2">
    <source>
        <dbReference type="ARBA" id="ARBA00022617"/>
    </source>
</evidence>
<dbReference type="SUPFAM" id="SSF48264">
    <property type="entry name" value="Cytochrome P450"/>
    <property type="match status" value="1"/>
</dbReference>
<dbReference type="PRINTS" id="PR00359">
    <property type="entry name" value="BP450"/>
</dbReference>
<dbReference type="PANTHER" id="PTHR46696:SF4">
    <property type="entry name" value="BIOTIN BIOSYNTHESIS CYTOCHROME P450"/>
    <property type="match status" value="1"/>
</dbReference>
<accession>A0AA41U218</accession>
<proteinExistence type="inferred from homology"/>
<evidence type="ECO:0000256" key="6">
    <source>
        <dbReference type="ARBA" id="ARBA00023033"/>
    </source>
</evidence>
<evidence type="ECO:0000256" key="4">
    <source>
        <dbReference type="ARBA" id="ARBA00023002"/>
    </source>
</evidence>
<gene>
    <name evidence="8" type="ORF">LZ495_23925</name>
</gene>
<organism evidence="8 9">
    <name type="scientific">Yinghuangia soli</name>
    <dbReference type="NCBI Taxonomy" id="2908204"/>
    <lineage>
        <taxon>Bacteria</taxon>
        <taxon>Bacillati</taxon>
        <taxon>Actinomycetota</taxon>
        <taxon>Actinomycetes</taxon>
        <taxon>Kitasatosporales</taxon>
        <taxon>Streptomycetaceae</taxon>
        <taxon>Yinghuangia</taxon>
    </lineage>
</organism>
<evidence type="ECO:0000256" key="7">
    <source>
        <dbReference type="RuleBase" id="RU000461"/>
    </source>
</evidence>
<keyword evidence="9" id="KW-1185">Reference proteome</keyword>
<dbReference type="InterPro" id="IPR036396">
    <property type="entry name" value="Cyt_P450_sf"/>
</dbReference>
<evidence type="ECO:0000256" key="3">
    <source>
        <dbReference type="ARBA" id="ARBA00022723"/>
    </source>
</evidence>
<dbReference type="Proteomes" id="UP001165378">
    <property type="component" value="Unassembled WGS sequence"/>
</dbReference>
<evidence type="ECO:0000313" key="8">
    <source>
        <dbReference type="EMBL" id="MCF2530251.1"/>
    </source>
</evidence>
<dbReference type="InterPro" id="IPR001128">
    <property type="entry name" value="Cyt_P450"/>
</dbReference>
<dbReference type="PANTHER" id="PTHR46696">
    <property type="entry name" value="P450, PUTATIVE (EUROFUNG)-RELATED"/>
    <property type="match status" value="1"/>
</dbReference>
<dbReference type="Gene3D" id="1.10.630.10">
    <property type="entry name" value="Cytochrome P450"/>
    <property type="match status" value="1"/>
</dbReference>